<gene>
    <name evidence="7" type="ORF">KC19_2G155800</name>
</gene>
<dbReference type="SMART" id="SM01019">
    <property type="entry name" value="B3"/>
    <property type="match status" value="1"/>
</dbReference>
<dbReference type="SUPFAM" id="SSF101936">
    <property type="entry name" value="DNA-binding pseudobarrel domain"/>
    <property type="match status" value="1"/>
</dbReference>
<feature type="domain" description="TF-B3" evidence="6">
    <location>
        <begin position="430"/>
        <end position="531"/>
    </location>
</feature>
<dbReference type="Proteomes" id="UP000822688">
    <property type="component" value="Chromosome 2"/>
</dbReference>
<dbReference type="InterPro" id="IPR015300">
    <property type="entry name" value="DNA-bd_pseudobarrel_sf"/>
</dbReference>
<dbReference type="PANTHER" id="PTHR31140">
    <property type="entry name" value="B3 DOMAIN-CONTAINING TRANSCRIPTION FACTOR ABI3"/>
    <property type="match status" value="1"/>
</dbReference>
<keyword evidence="4" id="KW-0539">Nucleus</keyword>
<evidence type="ECO:0000256" key="4">
    <source>
        <dbReference type="ARBA" id="ARBA00023242"/>
    </source>
</evidence>
<dbReference type="AlphaFoldDB" id="A0A8T0IUB5"/>
<accession>A0A8T0IUB5</accession>
<proteinExistence type="predicted"/>
<evidence type="ECO:0000313" key="8">
    <source>
        <dbReference type="Proteomes" id="UP000822688"/>
    </source>
</evidence>
<name>A0A8T0IUB5_CERPU</name>
<evidence type="ECO:0000313" key="7">
    <source>
        <dbReference type="EMBL" id="KAG0587320.1"/>
    </source>
</evidence>
<dbReference type="GO" id="GO:0003700">
    <property type="term" value="F:DNA-binding transcription factor activity"/>
    <property type="evidence" value="ECO:0007669"/>
    <property type="project" value="InterPro"/>
</dbReference>
<comment type="caution">
    <text evidence="7">The sequence shown here is derived from an EMBL/GenBank/DDBJ whole genome shotgun (WGS) entry which is preliminary data.</text>
</comment>
<evidence type="ECO:0000256" key="2">
    <source>
        <dbReference type="ARBA" id="ARBA00023125"/>
    </source>
</evidence>
<protein>
    <recommendedName>
        <fullName evidence="6">TF-B3 domain-containing protein</fullName>
    </recommendedName>
</protein>
<keyword evidence="2" id="KW-0238">DNA-binding</keyword>
<keyword evidence="1" id="KW-0805">Transcription regulation</keyword>
<dbReference type="PANTHER" id="PTHR31140:SF81">
    <property type="entry name" value="B3 DOMAIN-CONTAINING TRANSCRIPTION FACTOR ABI3"/>
    <property type="match status" value="1"/>
</dbReference>
<sequence>MVLISRMEAYQQDSCGLMMKTEPLSNSMGFRSWTDLPRGFEDLKEREHAGAYGGNMHGQWFDMRGVPSFGFALPVPPPAGIRNQSSGDFSVQSGSPGASYSSGTSYDCNSTGNVDNAEDASLSYLMDGNVRAMLKKVTVNEGALNQTIQSLGGGEKGLKELMGYIMLWVKKHKGENCDDFFSSQNLNNLRPPQQQQQQQQVNPAVGYASNMSNSSSTFNLTLGKGPYDQRNDRTNRTFKTVQSSDEALDLNQVYHRAKSRRLMDDGEVDSSSRSDIHSGRGTFVDVRGSIPDQFRFPKLEMGTGSPNSIGQATLSRMPRDLDIQQPVPCLQPSLSFSSGHDGSLSQTLAATTRAARRNRIARQRQSLQQNHERTPSNGTAVSGCGLWSIAPPTLDLRSAGMYHPGMQLPTAVPANSGRKVCNIDMLTFLLQKELRPSDVGNLGRIILPKKEAELHLPILALREGVSLQMDDFDSGHCWTIRYRFWPNNKSRMYLLENTGEFVKSHHLEEGDLLILYRSQQGNYVLRGKKKVHLERRGAQGLQEDNAHSLARGFPEAPLNTVEVLKERDFGVGFEDRSGLKVKAEPTVLVGDDDLFFKDDLMHNIDSSFGAGLIQPLERFPSLNLDFPLDEIMAGIPKDDNDTEDETHLGSKLAVVAKTEPAG</sequence>
<organism evidence="7 8">
    <name type="scientific">Ceratodon purpureus</name>
    <name type="common">Fire moss</name>
    <name type="synonym">Dicranum purpureum</name>
    <dbReference type="NCBI Taxonomy" id="3225"/>
    <lineage>
        <taxon>Eukaryota</taxon>
        <taxon>Viridiplantae</taxon>
        <taxon>Streptophyta</taxon>
        <taxon>Embryophyta</taxon>
        <taxon>Bryophyta</taxon>
        <taxon>Bryophytina</taxon>
        <taxon>Bryopsida</taxon>
        <taxon>Dicranidae</taxon>
        <taxon>Pseudoditrichales</taxon>
        <taxon>Ditrichaceae</taxon>
        <taxon>Ceratodon</taxon>
    </lineage>
</organism>
<evidence type="ECO:0000259" key="6">
    <source>
        <dbReference type="PROSITE" id="PS50863"/>
    </source>
</evidence>
<feature type="region of interest" description="Disordered" evidence="5">
    <location>
        <begin position="261"/>
        <end position="284"/>
    </location>
</feature>
<evidence type="ECO:0000256" key="5">
    <source>
        <dbReference type="SAM" id="MobiDB-lite"/>
    </source>
</evidence>
<dbReference type="Pfam" id="PF02362">
    <property type="entry name" value="B3"/>
    <property type="match status" value="1"/>
</dbReference>
<feature type="region of interest" description="Disordered" evidence="5">
    <location>
        <begin position="637"/>
        <end position="662"/>
    </location>
</feature>
<dbReference type="InterPro" id="IPR044800">
    <property type="entry name" value="LEC2-like"/>
</dbReference>
<dbReference type="InterPro" id="IPR003340">
    <property type="entry name" value="B3_DNA-bd"/>
</dbReference>
<evidence type="ECO:0000256" key="3">
    <source>
        <dbReference type="ARBA" id="ARBA00023163"/>
    </source>
</evidence>
<dbReference type="EMBL" id="CM026422">
    <property type="protein sequence ID" value="KAG0587320.1"/>
    <property type="molecule type" value="Genomic_DNA"/>
</dbReference>
<evidence type="ECO:0000256" key="1">
    <source>
        <dbReference type="ARBA" id="ARBA00023015"/>
    </source>
</evidence>
<keyword evidence="8" id="KW-1185">Reference proteome</keyword>
<dbReference type="GO" id="GO:0003677">
    <property type="term" value="F:DNA binding"/>
    <property type="evidence" value="ECO:0007669"/>
    <property type="project" value="UniProtKB-KW"/>
</dbReference>
<keyword evidence="3" id="KW-0804">Transcription</keyword>
<dbReference type="Gene3D" id="2.40.330.10">
    <property type="entry name" value="DNA-binding pseudobarrel domain"/>
    <property type="match status" value="1"/>
</dbReference>
<feature type="region of interest" description="Disordered" evidence="5">
    <location>
        <begin position="191"/>
        <end position="210"/>
    </location>
</feature>
<reference evidence="7" key="1">
    <citation type="submission" date="2020-06" db="EMBL/GenBank/DDBJ databases">
        <title>WGS assembly of Ceratodon purpureus strain R40.</title>
        <authorList>
            <person name="Carey S.B."/>
            <person name="Jenkins J."/>
            <person name="Shu S."/>
            <person name="Lovell J.T."/>
            <person name="Sreedasyam A."/>
            <person name="Maumus F."/>
            <person name="Tiley G.P."/>
            <person name="Fernandez-Pozo N."/>
            <person name="Barry K."/>
            <person name="Chen C."/>
            <person name="Wang M."/>
            <person name="Lipzen A."/>
            <person name="Daum C."/>
            <person name="Saski C.A."/>
            <person name="Payton A.C."/>
            <person name="Mcbreen J.C."/>
            <person name="Conrad R.E."/>
            <person name="Kollar L.M."/>
            <person name="Olsson S."/>
            <person name="Huttunen S."/>
            <person name="Landis J.B."/>
            <person name="Wickett N.J."/>
            <person name="Johnson M.G."/>
            <person name="Rensing S.A."/>
            <person name="Grimwood J."/>
            <person name="Schmutz J."/>
            <person name="Mcdaniel S.F."/>
        </authorList>
    </citation>
    <scope>NUCLEOTIDE SEQUENCE</scope>
    <source>
        <strain evidence="7">R40</strain>
    </source>
</reference>
<dbReference type="PROSITE" id="PS50863">
    <property type="entry name" value="B3"/>
    <property type="match status" value="1"/>
</dbReference>
<feature type="region of interest" description="Disordered" evidence="5">
    <location>
        <begin position="82"/>
        <end position="102"/>
    </location>
</feature>